<evidence type="ECO:0000256" key="1">
    <source>
        <dbReference type="ARBA" id="ARBA00004651"/>
    </source>
</evidence>
<dbReference type="GO" id="GO:0055085">
    <property type="term" value="P:transmembrane transport"/>
    <property type="evidence" value="ECO:0007669"/>
    <property type="project" value="UniProtKB-UniRule"/>
</dbReference>
<protein>
    <recommendedName>
        <fullName evidence="7">ABC3 transporter permease C-terminal domain-containing protein</fullName>
    </recommendedName>
</protein>
<sequence>MILLKLAWKNVRSQFRHYFIYLACMIFVVMVYYSFVAMSDSRQLAARSDNDIRIAVALQAASVLIIGFIVMFMFSANNFFIKKRRREIGLYNLLGIRRSQISLLFFLENLVIGFVALAAGIVLGILFSKFFSMILMKMMYLDTQSGFAISLQSIKDTGTVFLTTLVLVSLKSAVTIYRYKLITLFRQGREDGQPVRMTAVNWLLGSAGLLLIGGGYYLAANFELFTRLMSQRYPVVYGSINYGVVILLPLVILVSCVIGTYLFFRHFLVIALHVLTRLKRFYYRDMNMVAVSNLSAELRKSANTFATIAVLCGTTIAAIGGATAVQSLSMEFVTLIEPSDFSVTSSHYSELKDVIRSFPAHPIQQEAQLTFRYAGGMYDVTQGSTAAAETSLLGFLSLSDYRSLQAFNPYLTDITLSQAEDAVVFTGTADAMMFENQTFGEKVQLEGSLPQLRLTDTRPGDLGTMGGIRLNTMMLVVSDALFEQLPTRHEQQVHLINIGQSSQAEALYQAVKAELGDLLQKEQHVQARVTKEAGRVKTRMSVTPEYVPASGSELYSAAGLAMRFPLLSENRSMTGLLIYTAVFLGIVFMVAAGSMIMLKQLSAAEDEKPRYQLLKKLGVPRTTIRRSIFKQQLLIFFLPYLLSLCHAYFALVVLFQIITRPSSLTLTYLSISLLTVTYIVFYAMTSSTYEKIIYD</sequence>
<evidence type="ECO:0000256" key="6">
    <source>
        <dbReference type="PIRNR" id="PIRNR018968"/>
    </source>
</evidence>
<dbReference type="PANTHER" id="PTHR46795">
    <property type="entry name" value="ABC TRANSPORTER PERMEASE-RELATED-RELATED"/>
    <property type="match status" value="1"/>
</dbReference>
<evidence type="ECO:0000259" key="7">
    <source>
        <dbReference type="Pfam" id="PF02687"/>
    </source>
</evidence>
<feature type="transmembrane region" description="Helical" evidence="6">
    <location>
        <begin position="56"/>
        <end position="80"/>
    </location>
</feature>
<proteinExistence type="inferred from homology"/>
<dbReference type="OrthoDB" id="1705903at2"/>
<keyword evidence="6" id="KW-0813">Transport</keyword>
<evidence type="ECO:0000313" key="8">
    <source>
        <dbReference type="EMBL" id="RSU10119.1"/>
    </source>
</evidence>
<feature type="domain" description="ABC3 transporter permease C-terminal" evidence="7">
    <location>
        <begin position="583"/>
        <end position="685"/>
    </location>
</feature>
<accession>A0A430APU9</accession>
<dbReference type="GO" id="GO:0005886">
    <property type="term" value="C:plasma membrane"/>
    <property type="evidence" value="ECO:0007669"/>
    <property type="project" value="UniProtKB-SubCell"/>
</dbReference>
<comment type="similarity">
    <text evidence="6">Belongs to the ABC-4 integral membrane protein family.</text>
</comment>
<feature type="transmembrane region" description="Helical" evidence="6">
    <location>
        <begin position="200"/>
        <end position="220"/>
    </location>
</feature>
<dbReference type="Pfam" id="PF02687">
    <property type="entry name" value="FtsX"/>
    <property type="match status" value="2"/>
</dbReference>
<reference evidence="8 9" key="1">
    <citation type="submission" date="2017-05" db="EMBL/GenBank/DDBJ databases">
        <title>Vagococcus spp. assemblies.</title>
        <authorList>
            <person name="Gulvik C.A."/>
        </authorList>
    </citation>
    <scope>NUCLEOTIDE SEQUENCE [LARGE SCALE GENOMIC DNA]</scope>
    <source>
        <strain evidence="8 9">LMG 24798</strain>
    </source>
</reference>
<keyword evidence="5 6" id="KW-0472">Membrane</keyword>
<feature type="transmembrane region" description="Helical" evidence="6">
    <location>
        <begin position="101"/>
        <end position="127"/>
    </location>
</feature>
<dbReference type="AlphaFoldDB" id="A0A430APU9"/>
<keyword evidence="3 6" id="KW-0812">Transmembrane</keyword>
<name>A0A430APU9_9ENTE</name>
<feature type="transmembrane region" description="Helical" evidence="6">
    <location>
        <begin position="18"/>
        <end position="36"/>
    </location>
</feature>
<feature type="transmembrane region" description="Helical" evidence="6">
    <location>
        <begin position="305"/>
        <end position="325"/>
    </location>
</feature>
<evidence type="ECO:0000256" key="5">
    <source>
        <dbReference type="ARBA" id="ARBA00023136"/>
    </source>
</evidence>
<dbReference type="PANTHER" id="PTHR46795:SF3">
    <property type="entry name" value="ABC TRANSPORTER PERMEASE"/>
    <property type="match status" value="1"/>
</dbReference>
<dbReference type="RefSeq" id="WP_126814438.1">
    <property type="nucleotide sequence ID" value="NZ_NGKC01000014.1"/>
</dbReference>
<keyword evidence="9" id="KW-1185">Reference proteome</keyword>
<feature type="transmembrane region" description="Helical" evidence="6">
    <location>
        <begin position="240"/>
        <end position="264"/>
    </location>
</feature>
<comment type="subcellular location">
    <subcellularLocation>
        <location evidence="1 6">Cell membrane</location>
        <topology evidence="1 6">Multi-pass membrane protein</topology>
    </subcellularLocation>
</comment>
<keyword evidence="4 6" id="KW-1133">Transmembrane helix</keyword>
<feature type="transmembrane region" description="Helical" evidence="6">
    <location>
        <begin position="664"/>
        <end position="684"/>
    </location>
</feature>
<organism evidence="8 9">
    <name type="scientific">Vagococcus acidifermentans</name>
    <dbReference type="NCBI Taxonomy" id="564710"/>
    <lineage>
        <taxon>Bacteria</taxon>
        <taxon>Bacillati</taxon>
        <taxon>Bacillota</taxon>
        <taxon>Bacilli</taxon>
        <taxon>Lactobacillales</taxon>
        <taxon>Enterococcaceae</taxon>
        <taxon>Vagococcus</taxon>
    </lineage>
</organism>
<dbReference type="InterPro" id="IPR052536">
    <property type="entry name" value="ABC-4_Integral_Memb_Prot"/>
</dbReference>
<feature type="transmembrane region" description="Helical" evidence="6">
    <location>
        <begin position="576"/>
        <end position="598"/>
    </location>
</feature>
<keyword evidence="2 6" id="KW-1003">Cell membrane</keyword>
<dbReference type="InterPro" id="IPR003838">
    <property type="entry name" value="ABC3_permease_C"/>
</dbReference>
<feature type="transmembrane region" description="Helical" evidence="6">
    <location>
        <begin position="633"/>
        <end position="658"/>
    </location>
</feature>
<evidence type="ECO:0000313" key="9">
    <source>
        <dbReference type="Proteomes" id="UP000286773"/>
    </source>
</evidence>
<dbReference type="InterPro" id="IPR027022">
    <property type="entry name" value="ABC_permease_BceB-typ"/>
</dbReference>
<comment type="caution">
    <text evidence="8">The sequence shown here is derived from an EMBL/GenBank/DDBJ whole genome shotgun (WGS) entry which is preliminary data.</text>
</comment>
<evidence type="ECO:0000256" key="2">
    <source>
        <dbReference type="ARBA" id="ARBA00022475"/>
    </source>
</evidence>
<feature type="transmembrane region" description="Helical" evidence="6">
    <location>
        <begin position="160"/>
        <end position="179"/>
    </location>
</feature>
<dbReference type="Proteomes" id="UP000286773">
    <property type="component" value="Unassembled WGS sequence"/>
</dbReference>
<feature type="domain" description="ABC3 transporter permease C-terminal" evidence="7">
    <location>
        <begin position="61"/>
        <end position="179"/>
    </location>
</feature>
<evidence type="ECO:0000256" key="4">
    <source>
        <dbReference type="ARBA" id="ARBA00022989"/>
    </source>
</evidence>
<evidence type="ECO:0000256" key="3">
    <source>
        <dbReference type="ARBA" id="ARBA00022692"/>
    </source>
</evidence>
<gene>
    <name evidence="8" type="ORF">CBF27_11390</name>
</gene>
<dbReference type="EMBL" id="NGKC01000014">
    <property type="protein sequence ID" value="RSU10119.1"/>
    <property type="molecule type" value="Genomic_DNA"/>
</dbReference>
<dbReference type="PIRSF" id="PIRSF018968">
    <property type="entry name" value="ABC_permease_BceB"/>
    <property type="match status" value="1"/>
</dbReference>